<reference evidence="1 2" key="1">
    <citation type="submission" date="2021-01" db="EMBL/GenBank/DDBJ databases">
        <title>Identification and Characterization of Corynebacterium sp.</title>
        <authorList>
            <person name="Luo Q."/>
            <person name="Qu P."/>
            <person name="Chen Q."/>
        </authorList>
    </citation>
    <scope>NUCLEOTIDE SEQUENCE [LARGE SCALE GENOMIC DNA]</scope>
    <source>
        <strain evidence="1 2">MC-18</strain>
    </source>
</reference>
<evidence type="ECO:0000313" key="2">
    <source>
        <dbReference type="Proteomes" id="UP001205920"/>
    </source>
</evidence>
<evidence type="ECO:0000313" key="1">
    <source>
        <dbReference type="EMBL" id="MCO6394003.1"/>
    </source>
</evidence>
<accession>A0AAW5HU76</accession>
<comment type="caution">
    <text evidence="1">The sequence shown here is derived from an EMBL/GenBank/DDBJ whole genome shotgun (WGS) entry which is preliminary data.</text>
</comment>
<sequence>MATPQSHKNWDPVIGPVVASALMQPLKETWAFAQEGVTNREFEGEIKGKGDEVVVSNLGRPHHP</sequence>
<name>A0AAW5HU76_9CORY</name>
<dbReference type="EMBL" id="JAEUWV010000002">
    <property type="protein sequence ID" value="MCO6394003.1"/>
    <property type="molecule type" value="Genomic_DNA"/>
</dbReference>
<dbReference type="AlphaFoldDB" id="A0AAW5HU76"/>
<dbReference type="RefSeq" id="WP_071566606.1">
    <property type="nucleotide sequence ID" value="NZ_JAEUWV010000002.1"/>
</dbReference>
<organism evidence="1 2">
    <name type="scientific">Corynebacterium lipophilum</name>
    <dbReference type="NCBI Taxonomy" id="2804918"/>
    <lineage>
        <taxon>Bacteria</taxon>
        <taxon>Bacillati</taxon>
        <taxon>Actinomycetota</taxon>
        <taxon>Actinomycetes</taxon>
        <taxon>Mycobacteriales</taxon>
        <taxon>Corynebacteriaceae</taxon>
        <taxon>Corynebacterium</taxon>
    </lineage>
</organism>
<proteinExistence type="predicted"/>
<keyword evidence="2" id="KW-1185">Reference proteome</keyword>
<protein>
    <submittedName>
        <fullName evidence="1">Uncharacterized protein</fullName>
    </submittedName>
</protein>
<gene>
    <name evidence="1" type="ORF">JMN37_03240</name>
</gene>
<dbReference type="Proteomes" id="UP001205920">
    <property type="component" value="Unassembled WGS sequence"/>
</dbReference>